<organism evidence="7">
    <name type="scientific">marine metagenome</name>
    <dbReference type="NCBI Taxonomy" id="408172"/>
    <lineage>
        <taxon>unclassified sequences</taxon>
        <taxon>metagenomes</taxon>
        <taxon>ecological metagenomes</taxon>
    </lineage>
</organism>
<evidence type="ECO:0000256" key="1">
    <source>
        <dbReference type="ARBA" id="ARBA00012771"/>
    </source>
</evidence>
<dbReference type="PROSITE" id="PS00092">
    <property type="entry name" value="N6_MTASE"/>
    <property type="match status" value="1"/>
</dbReference>
<dbReference type="CDD" id="cd02440">
    <property type="entry name" value="AdoMet_MTases"/>
    <property type="match status" value="1"/>
</dbReference>
<keyword evidence="4" id="KW-0949">S-adenosyl-L-methionine</keyword>
<dbReference type="InterPro" id="IPR006070">
    <property type="entry name" value="Sua5-like_dom"/>
</dbReference>
<dbReference type="InterPro" id="IPR019874">
    <property type="entry name" value="RF_methyltr_PrmC"/>
</dbReference>
<dbReference type="Pfam" id="PF01300">
    <property type="entry name" value="Sua5_yciO_yrdC"/>
    <property type="match status" value="1"/>
</dbReference>
<reference evidence="7" key="1">
    <citation type="submission" date="2018-05" db="EMBL/GenBank/DDBJ databases">
        <authorList>
            <person name="Lanie J.A."/>
            <person name="Ng W.-L."/>
            <person name="Kazmierczak K.M."/>
            <person name="Andrzejewski T.M."/>
            <person name="Davidsen T.M."/>
            <person name="Wayne K.J."/>
            <person name="Tettelin H."/>
            <person name="Glass J.I."/>
            <person name="Rusch D."/>
            <person name="Podicherti R."/>
            <person name="Tsui H.-C.T."/>
            <person name="Winkler M.E."/>
        </authorList>
    </citation>
    <scope>NUCLEOTIDE SEQUENCE</scope>
</reference>
<gene>
    <name evidence="7" type="ORF">METZ01_LOCUS16870</name>
</gene>
<dbReference type="Gene3D" id="3.40.50.150">
    <property type="entry name" value="Vaccinia Virus protein VP39"/>
    <property type="match status" value="1"/>
</dbReference>
<evidence type="ECO:0000259" key="6">
    <source>
        <dbReference type="PROSITE" id="PS51163"/>
    </source>
</evidence>
<keyword evidence="2" id="KW-0489">Methyltransferase</keyword>
<dbReference type="InterPro" id="IPR050320">
    <property type="entry name" value="N5-glutamine_MTase"/>
</dbReference>
<dbReference type="Gene3D" id="3.90.870.10">
    <property type="entry name" value="DHBP synthase"/>
    <property type="match status" value="1"/>
</dbReference>
<dbReference type="EC" id="2.1.1.297" evidence="1"/>
<dbReference type="Gene3D" id="1.10.8.10">
    <property type="entry name" value="DNA helicase RuvA subunit, C-terminal domain"/>
    <property type="match status" value="1"/>
</dbReference>
<dbReference type="InterPro" id="IPR017945">
    <property type="entry name" value="DHBP_synth_RibB-like_a/b_dom"/>
</dbReference>
<dbReference type="Pfam" id="PF05175">
    <property type="entry name" value="MTS"/>
    <property type="match status" value="1"/>
</dbReference>
<dbReference type="SUPFAM" id="SSF53335">
    <property type="entry name" value="S-adenosyl-L-methionine-dependent methyltransferases"/>
    <property type="match status" value="1"/>
</dbReference>
<evidence type="ECO:0000256" key="2">
    <source>
        <dbReference type="ARBA" id="ARBA00022603"/>
    </source>
</evidence>
<feature type="domain" description="YrdC-like" evidence="6">
    <location>
        <begin position="298"/>
        <end position="479"/>
    </location>
</feature>
<evidence type="ECO:0000313" key="7">
    <source>
        <dbReference type="EMBL" id="SUZ64016.1"/>
    </source>
</evidence>
<dbReference type="GO" id="GO:0102559">
    <property type="term" value="F:peptide chain release factor N(5)-glutamine methyltransferase activity"/>
    <property type="evidence" value="ECO:0007669"/>
    <property type="project" value="UniProtKB-EC"/>
</dbReference>
<dbReference type="EMBL" id="UINC01000928">
    <property type="protein sequence ID" value="SUZ64016.1"/>
    <property type="molecule type" value="Genomic_DNA"/>
</dbReference>
<accession>A0A381PAL4</accession>
<dbReference type="InterPro" id="IPR040758">
    <property type="entry name" value="PrmC_N"/>
</dbReference>
<comment type="catalytic activity">
    <reaction evidence="5">
        <text>L-glutaminyl-[peptide chain release factor] + S-adenosyl-L-methionine = N(5)-methyl-L-glutaminyl-[peptide chain release factor] + S-adenosyl-L-homocysteine + H(+)</text>
        <dbReference type="Rhea" id="RHEA:42896"/>
        <dbReference type="Rhea" id="RHEA-COMP:10271"/>
        <dbReference type="Rhea" id="RHEA-COMP:10272"/>
        <dbReference type="ChEBI" id="CHEBI:15378"/>
        <dbReference type="ChEBI" id="CHEBI:30011"/>
        <dbReference type="ChEBI" id="CHEBI:57856"/>
        <dbReference type="ChEBI" id="CHEBI:59789"/>
        <dbReference type="ChEBI" id="CHEBI:61891"/>
        <dbReference type="EC" id="2.1.1.297"/>
    </reaction>
</comment>
<dbReference type="GO" id="GO:0032259">
    <property type="term" value="P:methylation"/>
    <property type="evidence" value="ECO:0007669"/>
    <property type="project" value="UniProtKB-KW"/>
</dbReference>
<dbReference type="InterPro" id="IPR029063">
    <property type="entry name" value="SAM-dependent_MTases_sf"/>
</dbReference>
<proteinExistence type="inferred from homology"/>
<dbReference type="PANTHER" id="PTHR18895:SF74">
    <property type="entry name" value="MTRF1L RELEASE FACTOR GLUTAMINE METHYLTRANSFERASE"/>
    <property type="match status" value="1"/>
</dbReference>
<sequence>MGGVLTVSELRDKVLAQLLDAGVIDAELDARRIVEEASGLEPQLFFVQQNLSVTQGAVARADTMAIRRALGEPLQYVIGHWSFRHLDLAVDTRALIPRPETETVAGLAIDLLRISRRDNERRLVVSDMGTGSGAIALSIAHEVPETEIHATDISHEALSLARSNLAGLGRAAARVHLHHGDWFDALPHDVHGQLDVLVSNPPYVSPEYELPSAVADWEPTDALIGGNDGFVYLDLLVREGRNWLRPGGWLVLECGSDQAVQLSELAMARGYSEVAIEMDLAGNDRSVLARRPFDDPETQHVAAATTALLGGNLVVAPTDTIPGLLARYFDTEAVKAAYRAKQRPFTEPVPVLVSGIRQADQLVELDTASKKLVERHWPGALTVVATRRDGSDPVHGRSTLGVRCPELGWLRLLIDEVGPVTGSSANLHGVETLNSALDAADQLSANVDYVIPGLCAGGTASTVVDVTGETPVVLRQGPIEETDLDLGD</sequence>
<dbReference type="NCBIfam" id="TIGR03534">
    <property type="entry name" value="RF_mod_PrmC"/>
    <property type="match status" value="1"/>
</dbReference>
<dbReference type="NCBIfam" id="TIGR00536">
    <property type="entry name" value="hemK_fam"/>
    <property type="match status" value="1"/>
</dbReference>
<keyword evidence="3" id="KW-0808">Transferase</keyword>
<dbReference type="AlphaFoldDB" id="A0A381PAL4"/>
<name>A0A381PAL4_9ZZZZ</name>
<dbReference type="Pfam" id="PF17827">
    <property type="entry name" value="PrmC_N"/>
    <property type="match status" value="1"/>
</dbReference>
<dbReference type="InterPro" id="IPR002052">
    <property type="entry name" value="DNA_methylase_N6_adenine_CS"/>
</dbReference>
<dbReference type="NCBIfam" id="TIGR00057">
    <property type="entry name" value="L-threonylcarbamoyladenylate synthase"/>
    <property type="match status" value="1"/>
</dbReference>
<dbReference type="SUPFAM" id="SSF55821">
    <property type="entry name" value="YrdC/RibB"/>
    <property type="match status" value="1"/>
</dbReference>
<dbReference type="GO" id="GO:0003725">
    <property type="term" value="F:double-stranded RNA binding"/>
    <property type="evidence" value="ECO:0007669"/>
    <property type="project" value="InterPro"/>
</dbReference>
<dbReference type="PROSITE" id="PS51163">
    <property type="entry name" value="YRDC"/>
    <property type="match status" value="1"/>
</dbReference>
<dbReference type="PANTHER" id="PTHR18895">
    <property type="entry name" value="HEMK METHYLTRANSFERASE"/>
    <property type="match status" value="1"/>
</dbReference>
<evidence type="ECO:0000256" key="4">
    <source>
        <dbReference type="ARBA" id="ARBA00022691"/>
    </source>
</evidence>
<protein>
    <recommendedName>
        <fullName evidence="1">peptide chain release factor N(5)-glutamine methyltransferase</fullName>
        <ecNumber evidence="1">2.1.1.297</ecNumber>
    </recommendedName>
</protein>
<evidence type="ECO:0000256" key="5">
    <source>
        <dbReference type="ARBA" id="ARBA00048391"/>
    </source>
</evidence>
<dbReference type="HAMAP" id="MF_02126">
    <property type="entry name" value="RF_methyltr_PrmC"/>
    <property type="match status" value="1"/>
</dbReference>
<evidence type="ECO:0000256" key="3">
    <source>
        <dbReference type="ARBA" id="ARBA00022679"/>
    </source>
</evidence>
<dbReference type="InterPro" id="IPR004556">
    <property type="entry name" value="HemK-like"/>
</dbReference>
<dbReference type="InterPro" id="IPR007848">
    <property type="entry name" value="Small_mtfrase_dom"/>
</dbReference>